<evidence type="ECO:0000313" key="2">
    <source>
        <dbReference type="EnsemblMetazoa" id="PHUM320050-PA"/>
    </source>
</evidence>
<dbReference type="InterPro" id="IPR053002">
    <property type="entry name" value="Metalloproteinase_M10B"/>
</dbReference>
<evidence type="ECO:0000313" key="3">
    <source>
        <dbReference type="Proteomes" id="UP000009046"/>
    </source>
</evidence>
<dbReference type="KEGG" id="phu:Phum_PHUM320050"/>
<dbReference type="EMBL" id="AAZO01003717">
    <property type="status" value="NOT_ANNOTATED_CDS"/>
    <property type="molecule type" value="Genomic_DNA"/>
</dbReference>
<reference evidence="1" key="1">
    <citation type="submission" date="2007-04" db="EMBL/GenBank/DDBJ databases">
        <title>Annotation of Pediculus humanus corporis strain USDA.</title>
        <authorList>
            <person name="Kirkness E."/>
            <person name="Hannick L."/>
            <person name="Hass B."/>
            <person name="Bruggner R."/>
            <person name="Lawson D."/>
            <person name="Bidwell S."/>
            <person name="Joardar V."/>
            <person name="Caler E."/>
            <person name="Walenz B."/>
            <person name="Inman J."/>
            <person name="Schobel S."/>
            <person name="Galinsky K."/>
            <person name="Amedeo P."/>
            <person name="Strausberg R."/>
        </authorList>
    </citation>
    <scope>NUCLEOTIDE SEQUENCE</scope>
    <source>
        <strain evidence="1">USDA</strain>
    </source>
</reference>
<dbReference type="VEuPathDB" id="VectorBase:PHUM320050"/>
<dbReference type="RefSeq" id="XP_002427452.1">
    <property type="nucleotide sequence ID" value="XM_002427407.1"/>
</dbReference>
<dbReference type="CTD" id="8236089"/>
<evidence type="ECO:0000313" key="1">
    <source>
        <dbReference type="EMBL" id="EEB14714.1"/>
    </source>
</evidence>
<dbReference type="HOGENOM" id="CLU_040708_0_0_1"/>
<dbReference type="AlphaFoldDB" id="E0VMV8"/>
<dbReference type="Proteomes" id="UP000009046">
    <property type="component" value="Unassembled WGS sequence"/>
</dbReference>
<dbReference type="OMA" id="CEDNESN"/>
<dbReference type="PANTHER" id="PTHR21054:SF2">
    <property type="entry name" value="MIP04191P"/>
    <property type="match status" value="1"/>
</dbReference>
<reference evidence="2" key="3">
    <citation type="submission" date="2020-05" db="UniProtKB">
        <authorList>
            <consortium name="EnsemblMetazoa"/>
        </authorList>
    </citation>
    <scope>IDENTIFICATION</scope>
    <source>
        <strain evidence="2">USDA</strain>
    </source>
</reference>
<gene>
    <name evidence="2" type="primary">8236089</name>
    <name evidence="1" type="ORF">Phum_PHUM320050</name>
</gene>
<dbReference type="InterPro" id="IPR021917">
    <property type="entry name" value="Unchr_Zn-peptidase-like"/>
</dbReference>
<name>E0VMV8_PEDHC</name>
<dbReference type="InParanoid" id="E0VMV8"/>
<reference evidence="1" key="2">
    <citation type="submission" date="2007-04" db="EMBL/GenBank/DDBJ databases">
        <title>The genome of the human body louse.</title>
        <authorList>
            <consortium name="The Human Body Louse Genome Consortium"/>
            <person name="Kirkness E."/>
            <person name="Walenz B."/>
            <person name="Hass B."/>
            <person name="Bruggner R."/>
            <person name="Strausberg R."/>
        </authorList>
    </citation>
    <scope>NUCLEOTIDE SEQUENCE</scope>
    <source>
        <strain evidence="1">USDA</strain>
    </source>
</reference>
<dbReference type="Pfam" id="PF12044">
    <property type="entry name" value="Metallopep"/>
    <property type="match status" value="1"/>
</dbReference>
<dbReference type="eggNOG" id="KOG4525">
    <property type="taxonomic scope" value="Eukaryota"/>
</dbReference>
<protein>
    <submittedName>
        <fullName evidence="1 2">Uncharacterized protein</fullName>
    </submittedName>
</protein>
<dbReference type="EMBL" id="DS235327">
    <property type="protein sequence ID" value="EEB14714.1"/>
    <property type="molecule type" value="Genomic_DNA"/>
</dbReference>
<dbReference type="PANTHER" id="PTHR21054">
    <property type="entry name" value="ZINC METALLOPROTEINASE-RELATED"/>
    <property type="match status" value="1"/>
</dbReference>
<dbReference type="OrthoDB" id="74460at2759"/>
<organism>
    <name type="scientific">Pediculus humanus subsp. corporis</name>
    <name type="common">Body louse</name>
    <dbReference type="NCBI Taxonomy" id="121224"/>
    <lineage>
        <taxon>Eukaryota</taxon>
        <taxon>Metazoa</taxon>
        <taxon>Ecdysozoa</taxon>
        <taxon>Arthropoda</taxon>
        <taxon>Hexapoda</taxon>
        <taxon>Insecta</taxon>
        <taxon>Pterygota</taxon>
        <taxon>Neoptera</taxon>
        <taxon>Paraneoptera</taxon>
        <taxon>Psocodea</taxon>
        <taxon>Troctomorpha</taxon>
        <taxon>Phthiraptera</taxon>
        <taxon>Anoplura</taxon>
        <taxon>Pediculidae</taxon>
        <taxon>Pediculus</taxon>
    </lineage>
</organism>
<proteinExistence type="predicted"/>
<keyword evidence="3" id="KW-1185">Reference proteome</keyword>
<dbReference type="EnsemblMetazoa" id="PHUM320050-RA">
    <property type="protein sequence ID" value="PHUM320050-PA"/>
    <property type="gene ID" value="PHUM320050"/>
</dbReference>
<dbReference type="GeneID" id="8236089"/>
<sequence length="492" mass="56473">MISQDNITKNYFYNYAITLTNVTEGEVFCYSLPIIKGYVSAYSIDCNSEGEKTILLKKFDNNNCSEEVTTWPVINGNFKCLAKLNVGKNHFEFEFEDCVLNLNIEYKTKNTSYHVLPVYIICSGHDGRFQAPEDEDSSPESACKRISLGSKLIQSFTAEKLYECNMGKRTFQLSGDMDLNMECIIFYSKLTPEEVYDMEQEEIWEHFGRELMSSQYGSDKRKFLAFLSCTKYIPSEKEPETYEEMVARMQGHIALGGGGLAIFGTGCLHTWPETISQILPKFHDETKVDKNKFMDDSSVCHELGHAFDLGHSKKGIMARGFDNINLVFTIGNQTKDANKNVTARNEAQHSTVCFTKNLNITYRMSSPIKRLRGRQSMLRSNSPRKDSSLNDFENKIWNSKTCKNEMYQNDKRKMTSTSKVWIDDLTFWDKSCAVLLKYHRNTIYSSSGIRVIELRNDNGLVLTSWEFLNTYLPKQFIIPVHNINTKNGLGYI</sequence>
<accession>E0VMV8</accession>